<dbReference type="InParanoid" id="C3Z9T8"/>
<feature type="region of interest" description="Disordered" evidence="2">
    <location>
        <begin position="975"/>
        <end position="1000"/>
    </location>
</feature>
<dbReference type="STRING" id="7739.C3Z9T8"/>
<reference evidence="3" key="1">
    <citation type="journal article" date="2008" name="Nature">
        <title>The amphioxus genome and the evolution of the chordate karyotype.</title>
        <authorList>
            <consortium name="US DOE Joint Genome Institute (JGI-PGF)"/>
            <person name="Putnam N.H."/>
            <person name="Butts T."/>
            <person name="Ferrier D.E.K."/>
            <person name="Furlong R.F."/>
            <person name="Hellsten U."/>
            <person name="Kawashima T."/>
            <person name="Robinson-Rechavi M."/>
            <person name="Shoguchi E."/>
            <person name="Terry A."/>
            <person name="Yu J.-K."/>
            <person name="Benito-Gutierrez E.L."/>
            <person name="Dubchak I."/>
            <person name="Garcia-Fernandez J."/>
            <person name="Gibson-Brown J.J."/>
            <person name="Grigoriev I.V."/>
            <person name="Horton A.C."/>
            <person name="de Jong P.J."/>
            <person name="Jurka J."/>
            <person name="Kapitonov V.V."/>
            <person name="Kohara Y."/>
            <person name="Kuroki Y."/>
            <person name="Lindquist E."/>
            <person name="Lucas S."/>
            <person name="Osoegawa K."/>
            <person name="Pennacchio L.A."/>
            <person name="Salamov A.A."/>
            <person name="Satou Y."/>
            <person name="Sauka-Spengler T."/>
            <person name="Schmutz J."/>
            <person name="Shin-I T."/>
            <person name="Toyoda A."/>
            <person name="Bronner-Fraser M."/>
            <person name="Fujiyama A."/>
            <person name="Holland L.Z."/>
            <person name="Holland P.W.H."/>
            <person name="Satoh N."/>
            <person name="Rokhsar D.S."/>
        </authorList>
    </citation>
    <scope>NUCLEOTIDE SEQUENCE [LARGE SCALE GENOMIC DNA]</scope>
    <source>
        <strain evidence="3">S238N-H82</strain>
        <tissue evidence="3">Testes</tissue>
    </source>
</reference>
<feature type="compositionally biased region" description="Basic and acidic residues" evidence="2">
    <location>
        <begin position="991"/>
        <end position="1000"/>
    </location>
</feature>
<keyword evidence="1" id="KW-0175">Coiled coil</keyword>
<sequence length="1131" mass="124491">MATTKFDWKTKKKMLDDFEVGNKITLILIDPLQRKWVGPRALAGRFFSKKDEEEQDQEKIIMDKDGAHKAYILRLLEQTKDHKQWNEILRNFANRLEIAQMIITKDEEKYQKRLAQKEEEISRLSTNVALLEKDNEWERTKAESKIRELEKRFAEQAENTRHGAAEVYDDQDNQAKEEPAPALPTLNGCPLLLDDDQDNQAKEEPAPALPTLLLNGCPLLLDDDQDNQAKEEPAPALPTLLLNGCPLLLDDDQDNQAKEEPAPALPTLNGCPLLPDDDQDNQAKEEPAPALPTLLLNGCPLLLDDDQDNQAKEEPAPALPTLNGCPLLLDDDQHNQAKEEPAAALPTLLLNGCPLLPDDDQDNQAKEEPAPALPTLLLNGCPLLLDDDQDNQAKEEPAPALPTLNGCPLLLDDDQHNQAKEEPAPALPTLLLNGCPLLPDDDQDNQAKEEPAPALPTLLLNGCPLLLDDDQDNQAKEEPALALPTLLLNGCPLQEADQYNGAMNGPVAVAPTLVFNGCIPQDADQLKETLEEWPTLCISRGFYNPSQASGDSSVTEPPLLPDIELPRFPGFCDIQSFPRSPVEHGVHQHSSVDPAHFLMHPIPLDSFIEQFLLSQRRSASPTEVNERGLGDLYHETSQSASTPEQASSPQGAHSKLNHDAMVLRQSPSIRLRATLESLSTVNVGGGDVKTTSTVAPCRKQEKPHKHREFQQNMSHLDFPALDEPRGLEVLTREESTTADDDQHNQAKEEPAPALPTLLLNGCPLLLDDDQHNQAKEEPAAALPTLLLNGCPLLLDDDQHNQAKEEPAPALTTLLLNGCPLLLDDDQHNRAKEEPAPALPTLLLNGCPLLLDDDQHNQAKEEPAPALTTLLLNGCPQHGDHQHSSVDPAHFLMHPIPLDSFIEQFLLSQRRSASPTEVNERGLGDLYHETSQSASTPEQASSPQGAHSKLNHDAMVLRQSPSIRLRATLESLSTVNVGGGDMKTTPTVAPCRKQEKPPKHREFQQNMSHLDFPALDEPRGLEVLLERKVPQQVWTAPDVVRDGPRGLEIALDESTTKEHFHSVQYNILQRCQLNGMFGKASNSNMAAASCQGKSHKSPAAEGDDVTVPHNPASFPLALLTSRIYYRLITGFC</sequence>
<evidence type="ECO:0000256" key="1">
    <source>
        <dbReference type="SAM" id="Coils"/>
    </source>
</evidence>
<dbReference type="PANTHER" id="PTHR35835">
    <property type="entry name" value="SEA DOMAIN-CONTAINING PROTEIN"/>
    <property type="match status" value="1"/>
</dbReference>
<gene>
    <name evidence="3" type="ORF">BRAFLDRAFT_81248</name>
</gene>
<evidence type="ECO:0000313" key="3">
    <source>
        <dbReference type="EMBL" id="EEN50784.1"/>
    </source>
</evidence>
<feature type="region of interest" description="Disordered" evidence="2">
    <location>
        <begin position="251"/>
        <end position="285"/>
    </location>
</feature>
<name>C3Z9T8_BRAFL</name>
<dbReference type="SUPFAM" id="SSF52047">
    <property type="entry name" value="RNI-like"/>
    <property type="match status" value="1"/>
</dbReference>
<protein>
    <submittedName>
        <fullName evidence="3">Uncharacterized protein</fullName>
    </submittedName>
</protein>
<accession>C3Z9T8</accession>
<dbReference type="EMBL" id="GG666600">
    <property type="protein sequence ID" value="EEN50784.1"/>
    <property type="molecule type" value="Genomic_DNA"/>
</dbReference>
<dbReference type="AlphaFoldDB" id="C3Z9T8"/>
<evidence type="ECO:0000256" key="2">
    <source>
        <dbReference type="SAM" id="MobiDB-lite"/>
    </source>
</evidence>
<dbReference type="eggNOG" id="ENOG502TKNS">
    <property type="taxonomic scope" value="Eukaryota"/>
</dbReference>
<organism>
    <name type="scientific">Branchiostoma floridae</name>
    <name type="common">Florida lancelet</name>
    <name type="synonym">Amphioxus</name>
    <dbReference type="NCBI Taxonomy" id="7739"/>
    <lineage>
        <taxon>Eukaryota</taxon>
        <taxon>Metazoa</taxon>
        <taxon>Chordata</taxon>
        <taxon>Cephalochordata</taxon>
        <taxon>Leptocardii</taxon>
        <taxon>Amphioxiformes</taxon>
        <taxon>Branchiostomatidae</taxon>
        <taxon>Branchiostoma</taxon>
    </lineage>
</organism>
<proteinExistence type="predicted"/>
<feature type="coiled-coil region" evidence="1">
    <location>
        <begin position="107"/>
        <end position="159"/>
    </location>
</feature>
<dbReference type="PANTHER" id="PTHR35835:SF1">
    <property type="entry name" value="TITIN HOMOLOG ISOFORM X1"/>
    <property type="match status" value="1"/>
</dbReference>